<dbReference type="EMBL" id="NKCL01000089">
    <property type="protein sequence ID" value="RSL83083.1"/>
    <property type="molecule type" value="Genomic_DNA"/>
</dbReference>
<dbReference type="GO" id="GO:0008270">
    <property type="term" value="F:zinc ion binding"/>
    <property type="evidence" value="ECO:0007669"/>
    <property type="project" value="InterPro"/>
</dbReference>
<evidence type="ECO:0000313" key="8">
    <source>
        <dbReference type="Proteomes" id="UP000287972"/>
    </source>
</evidence>
<evidence type="ECO:0000256" key="1">
    <source>
        <dbReference type="ARBA" id="ARBA00001947"/>
    </source>
</evidence>
<gene>
    <name evidence="7" type="ORF">CEP51_004743</name>
</gene>
<evidence type="ECO:0000256" key="2">
    <source>
        <dbReference type="ARBA" id="ARBA00007581"/>
    </source>
</evidence>
<keyword evidence="8" id="KW-1185">Reference proteome</keyword>
<keyword evidence="3" id="KW-0479">Metal-binding</keyword>
<sequence length="301" mass="34125">MTQGGSITPAAFWSHGSPLLCYKDSDSSECWTQFGKAAQENGIKGVVFIGAHWEELDDRIRVATKTNPEILQMDMIPRSYWENYPINVDLELAEKVIDLLRAAGFPDVQEDPTFDWHDDTITPSRWMFPEGTPPATVVSLNARFNSVFHVKIGRALRTLRKEGILLCGTGGAVHNLYRNNWYPLLTRGDNFQKGRTPAQWAIEFEKSVSDAVANNKGARLAGALTRLTQSPRYKDAHPTDEHFYPLLVIGGSVIEDDEYGKKMAQTWELQHMCNNQFVWGSWESASKPQYQWSIYPYLHLG</sequence>
<keyword evidence="5" id="KW-0560">Oxidoreductase</keyword>
<dbReference type="InterPro" id="IPR014436">
    <property type="entry name" value="Extradiol_dOase_DODA"/>
</dbReference>
<comment type="cofactor">
    <cofactor evidence="1">
        <name>Zn(2+)</name>
        <dbReference type="ChEBI" id="CHEBI:29105"/>
    </cofactor>
</comment>
<accession>A0A428S068</accession>
<keyword evidence="4" id="KW-0862">Zinc</keyword>
<comment type="caution">
    <text evidence="7">The sequence shown here is derived from an EMBL/GenBank/DDBJ whole genome shotgun (WGS) entry which is preliminary data.</text>
</comment>
<dbReference type="InterPro" id="IPR004183">
    <property type="entry name" value="Xdiol_dOase_suB"/>
</dbReference>
<dbReference type="CDD" id="cd07363">
    <property type="entry name" value="45_DOPA_Dioxygenase"/>
    <property type="match status" value="1"/>
</dbReference>
<name>A0A428S068_9HYPO</name>
<dbReference type="SUPFAM" id="SSF53213">
    <property type="entry name" value="LigB-like"/>
    <property type="match status" value="1"/>
</dbReference>
<dbReference type="Pfam" id="PF02900">
    <property type="entry name" value="LigB"/>
    <property type="match status" value="1"/>
</dbReference>
<dbReference type="Proteomes" id="UP000287972">
    <property type="component" value="Unassembled WGS sequence"/>
</dbReference>
<evidence type="ECO:0000313" key="7">
    <source>
        <dbReference type="EMBL" id="RSL83083.1"/>
    </source>
</evidence>
<dbReference type="GO" id="GO:0016702">
    <property type="term" value="F:oxidoreductase activity, acting on single donors with incorporation of molecular oxygen, incorporation of two atoms of oxygen"/>
    <property type="evidence" value="ECO:0007669"/>
    <property type="project" value="UniProtKB-ARBA"/>
</dbReference>
<proteinExistence type="inferred from homology"/>
<dbReference type="AlphaFoldDB" id="A0A428S068"/>
<protein>
    <recommendedName>
        <fullName evidence="6">Extradiol ring-cleavage dioxygenase class III enzyme subunit B domain-containing protein</fullName>
    </recommendedName>
</protein>
<dbReference type="PANTHER" id="PTHR30096">
    <property type="entry name" value="4,5-DOPA DIOXYGENASE EXTRADIOL-LIKE PROTEIN"/>
    <property type="match status" value="1"/>
</dbReference>
<evidence type="ECO:0000256" key="3">
    <source>
        <dbReference type="ARBA" id="ARBA00022723"/>
    </source>
</evidence>
<comment type="similarity">
    <text evidence="2">Belongs to the DODA-type extradiol aromatic ring-opening dioxygenase family.</text>
</comment>
<evidence type="ECO:0000256" key="4">
    <source>
        <dbReference type="ARBA" id="ARBA00022833"/>
    </source>
</evidence>
<feature type="domain" description="Extradiol ring-cleavage dioxygenase class III enzyme subunit B" evidence="6">
    <location>
        <begin position="10"/>
        <end position="271"/>
    </location>
</feature>
<reference evidence="7 8" key="1">
    <citation type="submission" date="2017-06" db="EMBL/GenBank/DDBJ databases">
        <title>Comparative genomic analysis of Ambrosia Fusariam Clade fungi.</title>
        <authorList>
            <person name="Stajich J.E."/>
            <person name="Carrillo J."/>
            <person name="Kijimoto T."/>
            <person name="Eskalen A."/>
            <person name="O'Donnell K."/>
            <person name="Kasson M."/>
        </authorList>
    </citation>
    <scope>NUCLEOTIDE SEQUENCE [LARGE SCALE GENOMIC DNA]</scope>
    <source>
        <strain evidence="7 8">NRRL62606</strain>
    </source>
</reference>
<evidence type="ECO:0000259" key="6">
    <source>
        <dbReference type="Pfam" id="PF02900"/>
    </source>
</evidence>
<dbReference type="PIRSF" id="PIRSF006157">
    <property type="entry name" value="Doxgns_DODA"/>
    <property type="match status" value="1"/>
</dbReference>
<dbReference type="GO" id="GO:0008198">
    <property type="term" value="F:ferrous iron binding"/>
    <property type="evidence" value="ECO:0007669"/>
    <property type="project" value="InterPro"/>
</dbReference>
<dbReference type="PANTHER" id="PTHR30096:SF1">
    <property type="entry name" value="AROMATIC RING-OPENING DIOXYGENASE FAMILY PROTEIN (AFU_ORTHOLOGUE AFUA_7G00640)"/>
    <property type="match status" value="1"/>
</dbReference>
<organism evidence="7 8">
    <name type="scientific">Fusarium floridanum</name>
    <dbReference type="NCBI Taxonomy" id="1325733"/>
    <lineage>
        <taxon>Eukaryota</taxon>
        <taxon>Fungi</taxon>
        <taxon>Dikarya</taxon>
        <taxon>Ascomycota</taxon>
        <taxon>Pezizomycotina</taxon>
        <taxon>Sordariomycetes</taxon>
        <taxon>Hypocreomycetidae</taxon>
        <taxon>Hypocreales</taxon>
        <taxon>Nectriaceae</taxon>
        <taxon>Fusarium</taxon>
        <taxon>Fusarium solani species complex</taxon>
    </lineage>
</organism>
<dbReference type="Gene3D" id="3.40.830.10">
    <property type="entry name" value="LigB-like"/>
    <property type="match status" value="1"/>
</dbReference>
<evidence type="ECO:0000256" key="5">
    <source>
        <dbReference type="ARBA" id="ARBA00023002"/>
    </source>
</evidence>